<reference evidence="17 18" key="1">
    <citation type="submission" date="2011-11" db="EMBL/GenBank/DDBJ databases">
        <title>Improved High-Quality Draft sequence of Beggiatoa alba B18lD.</title>
        <authorList>
            <consortium name="US DOE Joint Genome Institute"/>
            <person name="Lucas S."/>
            <person name="Han J."/>
            <person name="Lapidus A."/>
            <person name="Cheng J.-F."/>
            <person name="Goodwin L."/>
            <person name="Pitluck S."/>
            <person name="Peters L."/>
            <person name="Mikhailova N."/>
            <person name="Held B."/>
            <person name="Detter J.C."/>
            <person name="Han C."/>
            <person name="Tapia R."/>
            <person name="Land M."/>
            <person name="Hauser L."/>
            <person name="Kyrpides N."/>
            <person name="Ivanova N."/>
            <person name="Pagani I."/>
            <person name="Samuel K."/>
            <person name="Teske A."/>
            <person name="Mueller J."/>
            <person name="Woyke T."/>
        </authorList>
    </citation>
    <scope>NUCLEOTIDE SEQUENCE [LARGE SCALE GENOMIC DNA]</scope>
    <source>
        <strain evidence="17 18">B18LD</strain>
    </source>
</reference>
<dbReference type="Pfam" id="PF03054">
    <property type="entry name" value="tRNA_Me_trans"/>
    <property type="match status" value="1"/>
</dbReference>
<keyword evidence="8 14" id="KW-0819">tRNA processing</keyword>
<dbReference type="GO" id="GO:0008168">
    <property type="term" value="F:methyltransferase activity"/>
    <property type="evidence" value="ECO:0007669"/>
    <property type="project" value="UniProtKB-KW"/>
</dbReference>
<evidence type="ECO:0000313" key="17">
    <source>
        <dbReference type="EMBL" id="EIJ43181.1"/>
    </source>
</evidence>
<dbReference type="FunFam" id="2.30.30.280:FF:000001">
    <property type="entry name" value="tRNA-specific 2-thiouridylase MnmA"/>
    <property type="match status" value="1"/>
</dbReference>
<comment type="subcellular location">
    <subcellularLocation>
        <location evidence="1 14">Cytoplasm</location>
    </subcellularLocation>
</comment>
<evidence type="ECO:0000256" key="9">
    <source>
        <dbReference type="ARBA" id="ARBA00022741"/>
    </source>
</evidence>
<dbReference type="FunFam" id="2.40.30.10:FF:000023">
    <property type="entry name" value="tRNA-specific 2-thiouridylase MnmA"/>
    <property type="match status" value="1"/>
</dbReference>
<keyword evidence="9 14" id="KW-0547">Nucleotide-binding</keyword>
<evidence type="ECO:0000256" key="14">
    <source>
        <dbReference type="HAMAP-Rule" id="MF_00144"/>
    </source>
</evidence>
<keyword evidence="12" id="KW-1015">Disulfide bond</keyword>
<dbReference type="GO" id="GO:0005737">
    <property type="term" value="C:cytoplasm"/>
    <property type="evidence" value="ECO:0007669"/>
    <property type="project" value="UniProtKB-SubCell"/>
</dbReference>
<dbReference type="PANTHER" id="PTHR11933:SF5">
    <property type="entry name" value="MITOCHONDRIAL TRNA-SPECIFIC 2-THIOURIDYLASE 1"/>
    <property type="match status" value="1"/>
</dbReference>
<dbReference type="Gene3D" id="2.40.30.10">
    <property type="entry name" value="Translation factors"/>
    <property type="match status" value="1"/>
</dbReference>
<dbReference type="HOGENOM" id="CLU_035188_1_0_6"/>
<keyword evidence="7 14" id="KW-0808">Transferase</keyword>
<dbReference type="NCBIfam" id="TIGR00420">
    <property type="entry name" value="trmU"/>
    <property type="match status" value="1"/>
</dbReference>
<dbReference type="OrthoDB" id="9800696at2"/>
<evidence type="ECO:0000313" key="18">
    <source>
        <dbReference type="Proteomes" id="UP000005744"/>
    </source>
</evidence>
<keyword evidence="10 14" id="KW-0067">ATP-binding</keyword>
<feature type="region of interest" description="Interaction with target base in tRNA" evidence="14">
    <location>
        <begin position="94"/>
        <end position="96"/>
    </location>
</feature>
<feature type="binding site" evidence="14">
    <location>
        <position position="34"/>
    </location>
    <ligand>
        <name>ATP</name>
        <dbReference type="ChEBI" id="CHEBI:30616"/>
    </ligand>
</feature>
<feature type="domain" description="tRNA-specific 2-thiouridylase MnmA-like C-terminal" evidence="15">
    <location>
        <begin position="281"/>
        <end position="356"/>
    </location>
</feature>
<evidence type="ECO:0000256" key="4">
    <source>
        <dbReference type="ARBA" id="ARBA00013805"/>
    </source>
</evidence>
<keyword evidence="18" id="KW-1185">Reference proteome</keyword>
<evidence type="ECO:0000256" key="11">
    <source>
        <dbReference type="ARBA" id="ARBA00022884"/>
    </source>
</evidence>
<evidence type="ECO:0000256" key="8">
    <source>
        <dbReference type="ARBA" id="ARBA00022694"/>
    </source>
</evidence>
<comment type="caution">
    <text evidence="14">Lacks conserved residue(s) required for the propagation of feature annotation.</text>
</comment>
<sequence>MAEKIIVGISGGVDSSVTALLLKQQGYDVSGLFMKNWEEDDTATYCSAAEDLRDAKAVCERLDIPLHTVNFATEYWDNVFEHCLQEFQAGRTPNPDVLCNREVKFKVFLEHAMRLGGQRIATGHYTRQRCVDGEYQLLKGLDPSKDQSYFLYLLGQSQLAQSLFPIGEIHKNQVRAYAEQAGLITHDKKDSTGICFIGERPFKSFLERYLPAQRGRMETPDGDYVGDHDGVMYYTIGQRQGLNIGGRATGSGEAWYVVAKDIPNNRLIVAQGHNHPLLFRQTLQAEQLHWISGHAPTIPYRCYAKTRYRQPDQACRITTLENDRCEVHFDQPQRAITAGQSVVFYQGEVCLGGGIIVG</sequence>
<name>I3CHT8_9GAMM</name>
<dbReference type="Pfam" id="PF20259">
    <property type="entry name" value="tRNA_Me_trans_M"/>
    <property type="match status" value="1"/>
</dbReference>
<dbReference type="InterPro" id="IPR046885">
    <property type="entry name" value="MnmA-like_C"/>
</dbReference>
<evidence type="ECO:0000256" key="1">
    <source>
        <dbReference type="ARBA" id="ARBA00004496"/>
    </source>
</evidence>
<dbReference type="Proteomes" id="UP000005744">
    <property type="component" value="Unassembled WGS sequence"/>
</dbReference>
<feature type="active site" description="Cysteine persulfide intermediate" evidence="14">
    <location>
        <position position="195"/>
    </location>
</feature>
<dbReference type="Gene3D" id="3.40.50.620">
    <property type="entry name" value="HUPs"/>
    <property type="match status" value="1"/>
</dbReference>
<dbReference type="GO" id="GO:0103016">
    <property type="term" value="F:tRNA-uridine 2-sulfurtransferase activity"/>
    <property type="evidence" value="ECO:0007669"/>
    <property type="project" value="UniProtKB-EC"/>
</dbReference>
<comment type="function">
    <text evidence="14">Catalyzes the 2-thiolation of uridine at the wobble position (U34) of tRNA, leading to the formation of s(2)U34.</text>
</comment>
<feature type="binding site" evidence="14">
    <location>
        <position position="123"/>
    </location>
    <ligand>
        <name>ATP</name>
        <dbReference type="ChEBI" id="CHEBI:30616"/>
    </ligand>
</feature>
<dbReference type="FunFam" id="3.40.50.620:FF:000004">
    <property type="entry name" value="tRNA-specific 2-thiouridylase MnmA"/>
    <property type="match status" value="1"/>
</dbReference>
<dbReference type="InterPro" id="IPR046884">
    <property type="entry name" value="MnmA-like_central"/>
</dbReference>
<feature type="region of interest" description="Interaction with tRNA" evidence="14">
    <location>
        <begin position="145"/>
        <end position="147"/>
    </location>
</feature>
<feature type="active site" description="Nucleophile" evidence="14">
    <location>
        <position position="99"/>
    </location>
</feature>
<evidence type="ECO:0000256" key="5">
    <source>
        <dbReference type="ARBA" id="ARBA00022490"/>
    </source>
</evidence>
<dbReference type="CDD" id="cd01998">
    <property type="entry name" value="MnmA_TRMU-like"/>
    <property type="match status" value="1"/>
</dbReference>
<keyword evidence="5 14" id="KW-0963">Cytoplasm</keyword>
<accession>I3CHT8</accession>
<proteinExistence type="inferred from homology"/>
<organism evidence="17 18">
    <name type="scientific">Beggiatoa alba B18LD</name>
    <dbReference type="NCBI Taxonomy" id="395493"/>
    <lineage>
        <taxon>Bacteria</taxon>
        <taxon>Pseudomonadati</taxon>
        <taxon>Pseudomonadota</taxon>
        <taxon>Gammaproteobacteria</taxon>
        <taxon>Thiotrichales</taxon>
        <taxon>Thiotrichaceae</taxon>
        <taxon>Beggiatoa</taxon>
    </lineage>
</organism>
<feature type="domain" description="tRNA-specific 2-thiouridylase MnmA-like central" evidence="16">
    <location>
        <begin position="203"/>
        <end position="271"/>
    </location>
</feature>
<protein>
    <recommendedName>
        <fullName evidence="4 14">tRNA-specific 2-thiouridylase MnmA</fullName>
        <ecNumber evidence="3 14">2.8.1.13</ecNumber>
    </recommendedName>
</protein>
<feature type="region of interest" description="Interaction with tRNA" evidence="14">
    <location>
        <begin position="307"/>
        <end position="308"/>
    </location>
</feature>
<comment type="similarity">
    <text evidence="2 14">Belongs to the MnmA/TRMU family.</text>
</comment>
<dbReference type="Pfam" id="PF20258">
    <property type="entry name" value="tRNA_Me_trans_C"/>
    <property type="match status" value="1"/>
</dbReference>
<gene>
    <name evidence="14" type="primary">mnmA</name>
    <name evidence="17" type="ORF">BegalDRAFT_2327</name>
</gene>
<evidence type="ECO:0000256" key="3">
    <source>
        <dbReference type="ARBA" id="ARBA00011949"/>
    </source>
</evidence>
<feature type="binding site" evidence="14">
    <location>
        <begin position="8"/>
        <end position="15"/>
    </location>
    <ligand>
        <name>ATP</name>
        <dbReference type="ChEBI" id="CHEBI:30616"/>
    </ligand>
</feature>
<keyword evidence="11 14" id="KW-0694">RNA-binding</keyword>
<dbReference type="GO" id="GO:0002143">
    <property type="term" value="P:tRNA wobble position uridine thiolation"/>
    <property type="evidence" value="ECO:0007669"/>
    <property type="project" value="TreeGrafter"/>
</dbReference>
<dbReference type="SUPFAM" id="SSF52402">
    <property type="entry name" value="Adenine nucleotide alpha hydrolases-like"/>
    <property type="match status" value="1"/>
</dbReference>
<dbReference type="GO" id="GO:0000049">
    <property type="term" value="F:tRNA binding"/>
    <property type="evidence" value="ECO:0007669"/>
    <property type="project" value="UniProtKB-KW"/>
</dbReference>
<dbReference type="NCBIfam" id="NF001138">
    <property type="entry name" value="PRK00143.1"/>
    <property type="match status" value="1"/>
</dbReference>
<dbReference type="AlphaFoldDB" id="I3CHT8"/>
<dbReference type="PANTHER" id="PTHR11933">
    <property type="entry name" value="TRNA 5-METHYLAMINOMETHYL-2-THIOURIDYLATE -METHYLTRANSFERASE"/>
    <property type="match status" value="1"/>
</dbReference>
<dbReference type="Gene3D" id="2.30.30.280">
    <property type="entry name" value="Adenine nucleotide alpha hydrolases-like domains"/>
    <property type="match status" value="1"/>
</dbReference>
<evidence type="ECO:0000256" key="10">
    <source>
        <dbReference type="ARBA" id="ARBA00022840"/>
    </source>
</evidence>
<comment type="catalytic activity">
    <reaction evidence="13 14">
        <text>S-sulfanyl-L-cysteinyl-[protein] + uridine(34) in tRNA + AH2 + ATP = 2-thiouridine(34) in tRNA + L-cysteinyl-[protein] + A + AMP + diphosphate + H(+)</text>
        <dbReference type="Rhea" id="RHEA:47032"/>
        <dbReference type="Rhea" id="RHEA-COMP:10131"/>
        <dbReference type="Rhea" id="RHEA-COMP:11726"/>
        <dbReference type="Rhea" id="RHEA-COMP:11727"/>
        <dbReference type="Rhea" id="RHEA-COMP:11728"/>
        <dbReference type="ChEBI" id="CHEBI:13193"/>
        <dbReference type="ChEBI" id="CHEBI:15378"/>
        <dbReference type="ChEBI" id="CHEBI:17499"/>
        <dbReference type="ChEBI" id="CHEBI:29950"/>
        <dbReference type="ChEBI" id="CHEBI:30616"/>
        <dbReference type="ChEBI" id="CHEBI:33019"/>
        <dbReference type="ChEBI" id="CHEBI:61963"/>
        <dbReference type="ChEBI" id="CHEBI:65315"/>
        <dbReference type="ChEBI" id="CHEBI:87170"/>
        <dbReference type="ChEBI" id="CHEBI:456215"/>
        <dbReference type="EC" id="2.8.1.13"/>
    </reaction>
</comment>
<dbReference type="InterPro" id="IPR004506">
    <property type="entry name" value="MnmA-like"/>
</dbReference>
<dbReference type="InterPro" id="IPR014729">
    <property type="entry name" value="Rossmann-like_a/b/a_fold"/>
</dbReference>
<feature type="site" description="Interaction with tRNA" evidence="14">
    <location>
        <position position="124"/>
    </location>
</feature>
<evidence type="ECO:0000259" key="15">
    <source>
        <dbReference type="Pfam" id="PF20258"/>
    </source>
</evidence>
<dbReference type="InterPro" id="IPR023382">
    <property type="entry name" value="MnmA-like_central_sf"/>
</dbReference>
<dbReference type="HAMAP" id="MF_00144">
    <property type="entry name" value="tRNA_thiouridyl_MnmA"/>
    <property type="match status" value="1"/>
</dbReference>
<evidence type="ECO:0000256" key="7">
    <source>
        <dbReference type="ARBA" id="ARBA00022679"/>
    </source>
</evidence>
<evidence type="ECO:0000256" key="6">
    <source>
        <dbReference type="ARBA" id="ARBA00022555"/>
    </source>
</evidence>
<evidence type="ECO:0000256" key="12">
    <source>
        <dbReference type="ARBA" id="ARBA00023157"/>
    </source>
</evidence>
<evidence type="ECO:0000259" key="16">
    <source>
        <dbReference type="Pfam" id="PF20259"/>
    </source>
</evidence>
<dbReference type="EMBL" id="JH600070">
    <property type="protein sequence ID" value="EIJ43181.1"/>
    <property type="molecule type" value="Genomic_DNA"/>
</dbReference>
<dbReference type="eggNOG" id="COG0482">
    <property type="taxonomic scope" value="Bacteria"/>
</dbReference>
<dbReference type="EC" id="2.8.1.13" evidence="3 14"/>
<evidence type="ECO:0000256" key="2">
    <source>
        <dbReference type="ARBA" id="ARBA00006191"/>
    </source>
</evidence>
<feature type="site" description="Interaction with tRNA" evidence="14">
    <location>
        <position position="340"/>
    </location>
</feature>
<keyword evidence="6 14" id="KW-0820">tRNA-binding</keyword>
<keyword evidence="17" id="KW-0489">Methyltransferase</keyword>
<dbReference type="GO" id="GO:0005524">
    <property type="term" value="F:ATP binding"/>
    <property type="evidence" value="ECO:0007669"/>
    <property type="project" value="UniProtKB-KW"/>
</dbReference>
<dbReference type="GO" id="GO:0032259">
    <property type="term" value="P:methylation"/>
    <property type="evidence" value="ECO:0007669"/>
    <property type="project" value="UniProtKB-KW"/>
</dbReference>
<dbReference type="STRING" id="395493.BegalDRAFT_2327"/>
<evidence type="ECO:0000256" key="13">
    <source>
        <dbReference type="ARBA" id="ARBA00051542"/>
    </source>
</evidence>